<keyword evidence="3" id="KW-1185">Reference proteome</keyword>
<evidence type="ECO:0000313" key="3">
    <source>
        <dbReference type="Proteomes" id="UP001500383"/>
    </source>
</evidence>
<accession>A0ABP4UWE8</accession>
<evidence type="ECO:0000256" key="1">
    <source>
        <dbReference type="SAM" id="MobiDB-lite"/>
    </source>
</evidence>
<sequence>MELGGALVGLVKVELLVVVDELDGVELLTVEPMVLSAGCSPPLELQPDSPATSNTAVTALVIAFIPHPPLRMGLSLRLSVLGTFRSGDQDEEWDSGKGRGSSATSGGLDGGERLRRVGRRGESGTPVC</sequence>
<protein>
    <submittedName>
        <fullName evidence="2">Uncharacterized protein</fullName>
    </submittedName>
</protein>
<dbReference type="EMBL" id="BAAAQG010000010">
    <property type="protein sequence ID" value="GAA1713328.1"/>
    <property type="molecule type" value="Genomic_DNA"/>
</dbReference>
<proteinExistence type="predicted"/>
<comment type="caution">
    <text evidence="2">The sequence shown here is derived from an EMBL/GenBank/DDBJ whole genome shotgun (WGS) entry which is preliminary data.</text>
</comment>
<reference evidence="3" key="1">
    <citation type="journal article" date="2019" name="Int. J. Syst. Evol. Microbiol.">
        <title>The Global Catalogue of Microorganisms (GCM) 10K type strain sequencing project: providing services to taxonomists for standard genome sequencing and annotation.</title>
        <authorList>
            <consortium name="The Broad Institute Genomics Platform"/>
            <consortium name="The Broad Institute Genome Sequencing Center for Infectious Disease"/>
            <person name="Wu L."/>
            <person name="Ma J."/>
        </authorList>
    </citation>
    <scope>NUCLEOTIDE SEQUENCE [LARGE SCALE GENOMIC DNA]</scope>
    <source>
        <strain evidence="3">JCM 16002</strain>
    </source>
</reference>
<feature type="region of interest" description="Disordered" evidence="1">
    <location>
        <begin position="87"/>
        <end position="128"/>
    </location>
</feature>
<feature type="compositionally biased region" description="Basic and acidic residues" evidence="1">
    <location>
        <begin position="110"/>
        <end position="122"/>
    </location>
</feature>
<gene>
    <name evidence="2" type="ORF">GCM10009831_23760</name>
</gene>
<name>A0ABP4UWE8_9ACTN</name>
<organism evidence="2 3">
    <name type="scientific">Dietzia cercidiphylli</name>
    <dbReference type="NCBI Taxonomy" id="498199"/>
    <lineage>
        <taxon>Bacteria</taxon>
        <taxon>Bacillati</taxon>
        <taxon>Actinomycetota</taxon>
        <taxon>Actinomycetes</taxon>
        <taxon>Mycobacteriales</taxon>
        <taxon>Dietziaceae</taxon>
        <taxon>Dietzia</taxon>
    </lineage>
</organism>
<evidence type="ECO:0000313" key="2">
    <source>
        <dbReference type="EMBL" id="GAA1713328.1"/>
    </source>
</evidence>
<dbReference type="Proteomes" id="UP001500383">
    <property type="component" value="Unassembled WGS sequence"/>
</dbReference>